<evidence type="ECO:0000313" key="2">
    <source>
        <dbReference type="Proteomes" id="UP000315751"/>
    </source>
</evidence>
<dbReference type="AlphaFoldDB" id="A0A560H8G3"/>
<keyword evidence="1" id="KW-0378">Hydrolase</keyword>
<keyword evidence="1" id="KW-0255">Endonuclease</keyword>
<dbReference type="GO" id="GO:0016032">
    <property type="term" value="P:viral process"/>
    <property type="evidence" value="ECO:0007669"/>
    <property type="project" value="InterPro"/>
</dbReference>
<dbReference type="InterPro" id="IPR008029">
    <property type="entry name" value="Phage_T7_Gp3_endoDNaseI"/>
</dbReference>
<dbReference type="SUPFAM" id="SSF52980">
    <property type="entry name" value="Restriction endonuclease-like"/>
    <property type="match status" value="1"/>
</dbReference>
<gene>
    <name evidence="1" type="ORF">FBZ90_107323</name>
</gene>
<comment type="caution">
    <text evidence="1">The sequence shown here is derived from an EMBL/GenBank/DDBJ whole genome shotgun (WGS) entry which is preliminary data.</text>
</comment>
<name>A0A560H8G3_9PROT</name>
<dbReference type="Gene3D" id="3.40.91.30">
    <property type="match status" value="1"/>
</dbReference>
<dbReference type="InterPro" id="IPR011335">
    <property type="entry name" value="Restrct_endonuc-II-like"/>
</dbReference>
<dbReference type="EMBL" id="VITR01000007">
    <property type="protein sequence ID" value="TWB41944.1"/>
    <property type="molecule type" value="Genomic_DNA"/>
</dbReference>
<evidence type="ECO:0000313" key="1">
    <source>
        <dbReference type="EMBL" id="TWB41944.1"/>
    </source>
</evidence>
<sequence>MEQDYSVVAGRRRLVGGVTITETPYGGRVYRSKHEAATAAALVEAGLSDVRYEAERLPYAVGVYVPDFTLGDGLTIVEAKGWLSDDAQRKLIMVRDAHPERHIVLCLQNPHNRLKKGRKLTGAQWAKREGFDWATVDALADHLRAIGVEDDWNPDYHPYVAARNMDLAAAAERMRAAAEGGNEPNCA</sequence>
<protein>
    <submittedName>
        <fullName evidence="1">Phage endonuclease I</fullName>
    </submittedName>
</protein>
<proteinExistence type="predicted"/>
<reference evidence="1 2" key="1">
    <citation type="submission" date="2019-06" db="EMBL/GenBank/DDBJ databases">
        <title>Genomic Encyclopedia of Type Strains, Phase IV (KMG-V): Genome sequencing to study the core and pangenomes of soil and plant-associated prokaryotes.</title>
        <authorList>
            <person name="Whitman W."/>
        </authorList>
    </citation>
    <scope>NUCLEOTIDE SEQUENCE [LARGE SCALE GENOMIC DNA]</scope>
    <source>
        <strain evidence="1 2">BR 11622</strain>
    </source>
</reference>
<organism evidence="1 2">
    <name type="scientific">Nitrospirillum amazonense</name>
    <dbReference type="NCBI Taxonomy" id="28077"/>
    <lineage>
        <taxon>Bacteria</taxon>
        <taxon>Pseudomonadati</taxon>
        <taxon>Pseudomonadota</taxon>
        <taxon>Alphaproteobacteria</taxon>
        <taxon>Rhodospirillales</taxon>
        <taxon>Azospirillaceae</taxon>
        <taxon>Nitrospirillum</taxon>
    </lineage>
</organism>
<accession>A0A560H8G3</accession>
<keyword evidence="1" id="KW-0540">Nuclease</keyword>
<dbReference type="RefSeq" id="WP_186455806.1">
    <property type="nucleotide sequence ID" value="NZ_VITR01000007.1"/>
</dbReference>
<dbReference type="Pfam" id="PF05367">
    <property type="entry name" value="Phage_endo_I"/>
    <property type="match status" value="1"/>
</dbReference>
<keyword evidence="2" id="KW-1185">Reference proteome</keyword>
<dbReference type="GO" id="GO:0008833">
    <property type="term" value="F:deoxyribonuclease IV (phage-T4-induced) activity"/>
    <property type="evidence" value="ECO:0007669"/>
    <property type="project" value="InterPro"/>
</dbReference>
<dbReference type="GO" id="GO:0015074">
    <property type="term" value="P:DNA integration"/>
    <property type="evidence" value="ECO:0007669"/>
    <property type="project" value="InterPro"/>
</dbReference>
<dbReference type="CDD" id="cd22324">
    <property type="entry name" value="Endonuclease_I"/>
    <property type="match status" value="1"/>
</dbReference>
<dbReference type="Proteomes" id="UP000315751">
    <property type="component" value="Unassembled WGS sequence"/>
</dbReference>